<dbReference type="InterPro" id="IPR022907">
    <property type="entry name" value="VapC_family"/>
</dbReference>
<keyword evidence="5" id="KW-0800">Toxin</keyword>
<dbReference type="Gene3D" id="3.40.50.1010">
    <property type="entry name" value="5'-nuclease"/>
    <property type="match status" value="1"/>
</dbReference>
<evidence type="ECO:0000256" key="3">
    <source>
        <dbReference type="ARBA" id="ARBA00022723"/>
    </source>
</evidence>
<sequence>MNGAFIDSNVFLKILEGDAEIYRQFLALTQKKQIYRNAIVGSEVVHVFIRLYTGKRPHEIKTNPDIITGIKTELQRVEKLIDLARTIPITYSEEETARKIMKDYGLLPNDALIAATCLQHSIAEIATFDNDFTRCPFLTVRRLTPE</sequence>
<evidence type="ECO:0000313" key="7">
    <source>
        <dbReference type="EMBL" id="HDS63135.1"/>
    </source>
</evidence>
<keyword evidence="2 5" id="KW-0540">Nuclease</keyword>
<keyword evidence="5" id="KW-0460">Magnesium</keyword>
<evidence type="ECO:0000259" key="6">
    <source>
        <dbReference type="SMART" id="SM00670"/>
    </source>
</evidence>
<evidence type="ECO:0000256" key="1">
    <source>
        <dbReference type="ARBA" id="ARBA00022649"/>
    </source>
</evidence>
<dbReference type="SUPFAM" id="SSF88723">
    <property type="entry name" value="PIN domain-like"/>
    <property type="match status" value="1"/>
</dbReference>
<dbReference type="GO" id="GO:0004540">
    <property type="term" value="F:RNA nuclease activity"/>
    <property type="evidence" value="ECO:0007669"/>
    <property type="project" value="InterPro"/>
</dbReference>
<protein>
    <recommendedName>
        <fullName evidence="5">Ribonuclease VapC</fullName>
        <shortName evidence="5">RNase VapC</shortName>
        <ecNumber evidence="5">3.1.-.-</ecNumber>
    </recommendedName>
    <alternativeName>
        <fullName evidence="5">Putative toxin VapC</fullName>
    </alternativeName>
</protein>
<dbReference type="EC" id="3.1.-.-" evidence="5"/>
<proteinExistence type="inferred from homology"/>
<dbReference type="Pfam" id="PF01850">
    <property type="entry name" value="PIN"/>
    <property type="match status" value="1"/>
</dbReference>
<keyword evidence="4 5" id="KW-0378">Hydrolase</keyword>
<comment type="caution">
    <text evidence="7">The sequence shown here is derived from an EMBL/GenBank/DDBJ whole genome shotgun (WGS) entry which is preliminary data.</text>
</comment>
<feature type="domain" description="PIN" evidence="6">
    <location>
        <begin position="2"/>
        <end position="134"/>
    </location>
</feature>
<dbReference type="CDD" id="cd18677">
    <property type="entry name" value="PIN_MjVapC2-VapC6_like"/>
    <property type="match status" value="1"/>
</dbReference>
<dbReference type="PANTHER" id="PTHR39677">
    <property type="entry name" value="RIBONUCLEASE VAPC6"/>
    <property type="match status" value="1"/>
</dbReference>
<dbReference type="EMBL" id="DSBY01000136">
    <property type="protein sequence ID" value="HDS63135.1"/>
    <property type="molecule type" value="Genomic_DNA"/>
</dbReference>
<dbReference type="PANTHER" id="PTHR39677:SF4">
    <property type="entry name" value="RIBONUCLEASE VAPC6"/>
    <property type="match status" value="1"/>
</dbReference>
<evidence type="ECO:0000256" key="5">
    <source>
        <dbReference type="HAMAP-Rule" id="MF_00265"/>
    </source>
</evidence>
<dbReference type="InterPro" id="IPR029060">
    <property type="entry name" value="PIN-like_dom_sf"/>
</dbReference>
<comment type="similarity">
    <text evidence="5">Belongs to the PINc/VapC protein family.</text>
</comment>
<organism evidence="7">
    <name type="scientific">Methanofollis liminatans</name>
    <dbReference type="NCBI Taxonomy" id="2201"/>
    <lineage>
        <taxon>Archaea</taxon>
        <taxon>Methanobacteriati</taxon>
        <taxon>Methanobacteriota</taxon>
        <taxon>Stenosarchaea group</taxon>
        <taxon>Methanomicrobia</taxon>
        <taxon>Methanomicrobiales</taxon>
        <taxon>Methanomicrobiaceae</taxon>
        <taxon>Methanofollis</taxon>
    </lineage>
</organism>
<gene>
    <name evidence="5" type="primary">vapC</name>
    <name evidence="7" type="ORF">ENN52_03210</name>
</gene>
<keyword evidence="1 5" id="KW-1277">Toxin-antitoxin system</keyword>
<keyword evidence="3 5" id="KW-0479">Metal-binding</keyword>
<dbReference type="GO" id="GO:0000287">
    <property type="term" value="F:magnesium ion binding"/>
    <property type="evidence" value="ECO:0007669"/>
    <property type="project" value="UniProtKB-UniRule"/>
</dbReference>
<evidence type="ECO:0000256" key="4">
    <source>
        <dbReference type="ARBA" id="ARBA00022801"/>
    </source>
</evidence>
<feature type="binding site" evidence="5">
    <location>
        <position position="110"/>
    </location>
    <ligand>
        <name>Mg(2+)</name>
        <dbReference type="ChEBI" id="CHEBI:18420"/>
    </ligand>
</feature>
<dbReference type="HAMAP" id="MF_00265">
    <property type="entry name" value="VapC_Nob1"/>
    <property type="match status" value="1"/>
</dbReference>
<dbReference type="AlphaFoldDB" id="A0A831LUK3"/>
<name>A0A831LUK3_9EURY</name>
<dbReference type="SMART" id="SM00670">
    <property type="entry name" value="PINc"/>
    <property type="match status" value="1"/>
</dbReference>
<comment type="cofactor">
    <cofactor evidence="5">
        <name>Mg(2+)</name>
        <dbReference type="ChEBI" id="CHEBI:18420"/>
    </cofactor>
</comment>
<evidence type="ECO:0000256" key="2">
    <source>
        <dbReference type="ARBA" id="ARBA00022722"/>
    </source>
</evidence>
<accession>A0A831LUK3</accession>
<dbReference type="InterPro" id="IPR002716">
    <property type="entry name" value="PIN_dom"/>
</dbReference>
<dbReference type="GO" id="GO:0090729">
    <property type="term" value="F:toxin activity"/>
    <property type="evidence" value="ECO:0007669"/>
    <property type="project" value="UniProtKB-KW"/>
</dbReference>
<dbReference type="GO" id="GO:0016787">
    <property type="term" value="F:hydrolase activity"/>
    <property type="evidence" value="ECO:0007669"/>
    <property type="project" value="UniProtKB-KW"/>
</dbReference>
<comment type="function">
    <text evidence="5">Toxic component of a toxin-antitoxin (TA) system. An RNase.</text>
</comment>
<dbReference type="Proteomes" id="UP000885648">
    <property type="component" value="Unassembled WGS sequence"/>
</dbReference>
<feature type="binding site" evidence="5">
    <location>
        <position position="7"/>
    </location>
    <ligand>
        <name>Mg(2+)</name>
        <dbReference type="ChEBI" id="CHEBI:18420"/>
    </ligand>
</feature>
<reference evidence="7" key="1">
    <citation type="journal article" date="2020" name="mSystems">
        <title>Genome- and Community-Level Interaction Insights into Carbon Utilization and Element Cycling Functions of Hydrothermarchaeota in Hydrothermal Sediment.</title>
        <authorList>
            <person name="Zhou Z."/>
            <person name="Liu Y."/>
            <person name="Xu W."/>
            <person name="Pan J."/>
            <person name="Luo Z.H."/>
            <person name="Li M."/>
        </authorList>
    </citation>
    <scope>NUCLEOTIDE SEQUENCE</scope>
    <source>
        <strain evidence="7">SpSt-1183</strain>
    </source>
</reference>